<name>A0A520RWN8_9GAMM</name>
<dbReference type="EMBL" id="SHAG01000068">
    <property type="protein sequence ID" value="RZO74659.1"/>
    <property type="molecule type" value="Genomic_DNA"/>
</dbReference>
<gene>
    <name evidence="2" type="ORF">EVA68_08675</name>
</gene>
<sequence>MTKYIPAFSAVITMVLLFSSSASSSDKDQKDFVCEQANNVRFISVEYLDPPNAVPCREKPQEKSIQYPWSAKNQAGYCEEKAKFLAEKLSGLGVICNETEDKSDLEKSDT</sequence>
<organism evidence="2 3">
    <name type="scientific">OM182 bacterium</name>
    <dbReference type="NCBI Taxonomy" id="2510334"/>
    <lineage>
        <taxon>Bacteria</taxon>
        <taxon>Pseudomonadati</taxon>
        <taxon>Pseudomonadota</taxon>
        <taxon>Gammaproteobacteria</taxon>
        <taxon>OMG group</taxon>
        <taxon>OM182 clade</taxon>
    </lineage>
</organism>
<reference evidence="2 3" key="1">
    <citation type="submission" date="2019-02" db="EMBL/GenBank/DDBJ databases">
        <title>Prokaryotic population dynamics and viral predation in marine succession experiment using metagenomics: the confinement effect.</title>
        <authorList>
            <person name="Haro-Moreno J.M."/>
            <person name="Rodriguez-Valera F."/>
            <person name="Lopez-Perez M."/>
        </authorList>
    </citation>
    <scope>NUCLEOTIDE SEQUENCE [LARGE SCALE GENOMIC DNA]</scope>
    <source>
        <strain evidence="2">MED-G157</strain>
    </source>
</reference>
<feature type="chain" id="PRO_5022116008" description="Secreted protein" evidence="1">
    <location>
        <begin position="25"/>
        <end position="110"/>
    </location>
</feature>
<comment type="caution">
    <text evidence="2">The sequence shown here is derived from an EMBL/GenBank/DDBJ whole genome shotgun (WGS) entry which is preliminary data.</text>
</comment>
<feature type="signal peptide" evidence="1">
    <location>
        <begin position="1"/>
        <end position="24"/>
    </location>
</feature>
<dbReference type="Proteomes" id="UP000316199">
    <property type="component" value="Unassembled WGS sequence"/>
</dbReference>
<dbReference type="AlphaFoldDB" id="A0A520RWN8"/>
<proteinExistence type="predicted"/>
<keyword evidence="1" id="KW-0732">Signal</keyword>
<evidence type="ECO:0000313" key="3">
    <source>
        <dbReference type="Proteomes" id="UP000316199"/>
    </source>
</evidence>
<protein>
    <recommendedName>
        <fullName evidence="4">Secreted protein</fullName>
    </recommendedName>
</protein>
<evidence type="ECO:0008006" key="4">
    <source>
        <dbReference type="Google" id="ProtNLM"/>
    </source>
</evidence>
<accession>A0A520RWN8</accession>
<evidence type="ECO:0000256" key="1">
    <source>
        <dbReference type="SAM" id="SignalP"/>
    </source>
</evidence>
<evidence type="ECO:0000313" key="2">
    <source>
        <dbReference type="EMBL" id="RZO74659.1"/>
    </source>
</evidence>